<dbReference type="Proteomes" id="UP000490386">
    <property type="component" value="Unassembled WGS sequence"/>
</dbReference>
<feature type="chain" id="PRO_5038841783" evidence="1">
    <location>
        <begin position="27"/>
        <end position="139"/>
    </location>
</feature>
<proteinExistence type="predicted"/>
<reference evidence="3 4" key="1">
    <citation type="submission" date="2019-09" db="EMBL/GenBank/DDBJ databases">
        <title>Phylogeny of genus Pseudoclavibacter and closely related genus.</title>
        <authorList>
            <person name="Li Y."/>
        </authorList>
    </citation>
    <scope>NUCLEOTIDE SEQUENCE [LARGE SCALE GENOMIC DNA]</scope>
    <source>
        <strain evidence="3 4">THG-MD12</strain>
    </source>
</reference>
<name>A0A7J5AXT8_9MICO</name>
<dbReference type="InterPro" id="IPR038670">
    <property type="entry name" value="HslJ-like_sf"/>
</dbReference>
<organism evidence="3 4">
    <name type="scientific">Pseudoclavibacter terrae</name>
    <dbReference type="NCBI Taxonomy" id="1530195"/>
    <lineage>
        <taxon>Bacteria</taxon>
        <taxon>Bacillati</taxon>
        <taxon>Actinomycetota</taxon>
        <taxon>Actinomycetes</taxon>
        <taxon>Micrococcales</taxon>
        <taxon>Microbacteriaceae</taxon>
        <taxon>Pseudoclavibacter</taxon>
    </lineage>
</organism>
<dbReference type="EMBL" id="WBJX01000007">
    <property type="protein sequence ID" value="KAB1636287.1"/>
    <property type="molecule type" value="Genomic_DNA"/>
</dbReference>
<keyword evidence="4" id="KW-1185">Reference proteome</keyword>
<keyword evidence="1" id="KW-0732">Signal</keyword>
<evidence type="ECO:0000313" key="3">
    <source>
        <dbReference type="EMBL" id="KAB1636287.1"/>
    </source>
</evidence>
<accession>A0A7J5AXT8</accession>
<comment type="caution">
    <text evidence="3">The sequence shown here is derived from an EMBL/GenBank/DDBJ whole genome shotgun (WGS) entry which is preliminary data.</text>
</comment>
<dbReference type="OrthoDB" id="507754at2"/>
<gene>
    <name evidence="3" type="ORF">F8O03_17395</name>
</gene>
<dbReference type="InterPro" id="IPR005184">
    <property type="entry name" value="DUF306_Meta_HslJ"/>
</dbReference>
<evidence type="ECO:0000259" key="2">
    <source>
        <dbReference type="Pfam" id="PF03724"/>
    </source>
</evidence>
<dbReference type="AlphaFoldDB" id="A0A7J5AXT8"/>
<dbReference type="Pfam" id="PF03724">
    <property type="entry name" value="META"/>
    <property type="match status" value="1"/>
</dbReference>
<evidence type="ECO:0000313" key="4">
    <source>
        <dbReference type="Proteomes" id="UP000490386"/>
    </source>
</evidence>
<sequence>MVHSQPKSRRARVALSFLALVALAPAGCAPPSLSEAELVGTWAVSRSPAGVPPEFAMATIEFTDEYAFTGAGCNGAGGAYSVRGNAIRIGSWAATEVGCDPKLHEVEDLLYSGFTELTIEGEEIVMSTSAGEARFVRED</sequence>
<protein>
    <submittedName>
        <fullName evidence="3">META domain-containing protein</fullName>
    </submittedName>
</protein>
<evidence type="ECO:0000256" key="1">
    <source>
        <dbReference type="SAM" id="SignalP"/>
    </source>
</evidence>
<dbReference type="Gene3D" id="2.40.128.270">
    <property type="match status" value="1"/>
</dbReference>
<feature type="signal peptide" evidence="1">
    <location>
        <begin position="1"/>
        <end position="26"/>
    </location>
</feature>
<feature type="domain" description="DUF306" evidence="2">
    <location>
        <begin position="37"/>
        <end position="134"/>
    </location>
</feature>